<proteinExistence type="predicted"/>
<keyword evidence="1" id="KW-0732">Signal</keyword>
<gene>
    <name evidence="2" type="ORF">K431DRAFT_284969</name>
</gene>
<feature type="signal peptide" evidence="1">
    <location>
        <begin position="1"/>
        <end position="18"/>
    </location>
</feature>
<comment type="caution">
    <text evidence="2">The sequence shown here is derived from an EMBL/GenBank/DDBJ whole genome shotgun (WGS) entry which is preliminary data.</text>
</comment>
<name>A0A9P4QAS3_9PEZI</name>
<evidence type="ECO:0000256" key="1">
    <source>
        <dbReference type="SAM" id="SignalP"/>
    </source>
</evidence>
<feature type="chain" id="PRO_5040110230" description="Secreted protein" evidence="1">
    <location>
        <begin position="19"/>
        <end position="73"/>
    </location>
</feature>
<accession>A0A9P4QAS3</accession>
<organism evidence="2 3">
    <name type="scientific">Polychaeton citri CBS 116435</name>
    <dbReference type="NCBI Taxonomy" id="1314669"/>
    <lineage>
        <taxon>Eukaryota</taxon>
        <taxon>Fungi</taxon>
        <taxon>Dikarya</taxon>
        <taxon>Ascomycota</taxon>
        <taxon>Pezizomycotina</taxon>
        <taxon>Dothideomycetes</taxon>
        <taxon>Dothideomycetidae</taxon>
        <taxon>Capnodiales</taxon>
        <taxon>Capnodiaceae</taxon>
        <taxon>Polychaeton</taxon>
    </lineage>
</organism>
<evidence type="ECO:0008006" key="4">
    <source>
        <dbReference type="Google" id="ProtNLM"/>
    </source>
</evidence>
<reference evidence="2" key="1">
    <citation type="journal article" date="2020" name="Stud. Mycol.">
        <title>101 Dothideomycetes genomes: a test case for predicting lifestyles and emergence of pathogens.</title>
        <authorList>
            <person name="Haridas S."/>
            <person name="Albert R."/>
            <person name="Binder M."/>
            <person name="Bloem J."/>
            <person name="Labutti K."/>
            <person name="Salamov A."/>
            <person name="Andreopoulos B."/>
            <person name="Baker S."/>
            <person name="Barry K."/>
            <person name="Bills G."/>
            <person name="Bluhm B."/>
            <person name="Cannon C."/>
            <person name="Castanera R."/>
            <person name="Culley D."/>
            <person name="Daum C."/>
            <person name="Ezra D."/>
            <person name="Gonzalez J."/>
            <person name="Henrissat B."/>
            <person name="Kuo A."/>
            <person name="Liang C."/>
            <person name="Lipzen A."/>
            <person name="Lutzoni F."/>
            <person name="Magnuson J."/>
            <person name="Mondo S."/>
            <person name="Nolan M."/>
            <person name="Ohm R."/>
            <person name="Pangilinan J."/>
            <person name="Park H.-J."/>
            <person name="Ramirez L."/>
            <person name="Alfaro M."/>
            <person name="Sun H."/>
            <person name="Tritt A."/>
            <person name="Yoshinaga Y."/>
            <person name="Zwiers L.-H."/>
            <person name="Turgeon B."/>
            <person name="Goodwin S."/>
            <person name="Spatafora J."/>
            <person name="Crous P."/>
            <person name="Grigoriev I."/>
        </authorList>
    </citation>
    <scope>NUCLEOTIDE SEQUENCE</scope>
    <source>
        <strain evidence="2">CBS 116435</strain>
    </source>
</reference>
<dbReference type="Proteomes" id="UP000799441">
    <property type="component" value="Unassembled WGS sequence"/>
</dbReference>
<evidence type="ECO:0000313" key="3">
    <source>
        <dbReference type="Proteomes" id="UP000799441"/>
    </source>
</evidence>
<keyword evidence="3" id="KW-1185">Reference proteome</keyword>
<dbReference type="AlphaFoldDB" id="A0A9P4QAS3"/>
<sequence length="73" mass="7655">MRHLFLLPLSFLCAGCELISHFPLPLSLCAVLACLVSPVAPLALPRGLMRQLPSSLLSAGFPLVASGEEGKPS</sequence>
<dbReference type="EMBL" id="MU003791">
    <property type="protein sequence ID" value="KAF2721369.1"/>
    <property type="molecule type" value="Genomic_DNA"/>
</dbReference>
<dbReference type="PROSITE" id="PS51257">
    <property type="entry name" value="PROKAR_LIPOPROTEIN"/>
    <property type="match status" value="1"/>
</dbReference>
<evidence type="ECO:0000313" key="2">
    <source>
        <dbReference type="EMBL" id="KAF2721369.1"/>
    </source>
</evidence>
<protein>
    <recommendedName>
        <fullName evidence="4">Secreted protein</fullName>
    </recommendedName>
</protein>